<sequence length="224" mass="25148">MSKSIQIVSTKTLSNIQKQELQKANIDVIESDFIQTQNKPFEIKDLNENLIFTSQNAVLSVLSNPKSEELKSKNVFCVGLKTKILLSEKGFNVVAYTGYAADLAEIITLIYRNESFTFFSGNLRRETLPKALKEASVKFNEIQVYDTSLTPQKIKTTADALLFFSPSGVESYLKENTIKKETCFCIGETTAEALHKITKNIIIADQPTVEDVIEDVITEYSNKL</sequence>
<accession>A0ABU1YAN4</accession>
<dbReference type="Proteomes" id="UP001269081">
    <property type="component" value="Unassembled WGS sequence"/>
</dbReference>
<dbReference type="EMBL" id="JAVDWQ010000011">
    <property type="protein sequence ID" value="MDR7211290.1"/>
    <property type="molecule type" value="Genomic_DNA"/>
</dbReference>
<gene>
    <name evidence="2" type="ORF">J2W48_003244</name>
</gene>
<comment type="caution">
    <text evidence="2">The sequence shown here is derived from an EMBL/GenBank/DDBJ whole genome shotgun (WGS) entry which is preliminary data.</text>
</comment>
<dbReference type="Gene3D" id="3.40.50.10090">
    <property type="match status" value="2"/>
</dbReference>
<dbReference type="GO" id="GO:0004852">
    <property type="term" value="F:uroporphyrinogen-III synthase activity"/>
    <property type="evidence" value="ECO:0007669"/>
    <property type="project" value="UniProtKB-EC"/>
</dbReference>
<keyword evidence="3" id="KW-1185">Reference proteome</keyword>
<feature type="domain" description="Tetrapyrrole biosynthesis uroporphyrinogen III synthase" evidence="1">
    <location>
        <begin position="19"/>
        <end position="213"/>
    </location>
</feature>
<dbReference type="Pfam" id="PF02602">
    <property type="entry name" value="HEM4"/>
    <property type="match status" value="1"/>
</dbReference>
<dbReference type="PANTHER" id="PTHR12390:SF0">
    <property type="entry name" value="UROPORPHYRINOGEN-III SYNTHASE"/>
    <property type="match status" value="1"/>
</dbReference>
<dbReference type="PANTHER" id="PTHR12390">
    <property type="entry name" value="UROPORPHYRINOGEN III SYNTHASE"/>
    <property type="match status" value="1"/>
</dbReference>
<reference evidence="2 3" key="1">
    <citation type="submission" date="2023-07" db="EMBL/GenBank/DDBJ databases">
        <title>Sorghum-associated microbial communities from plants grown in Nebraska, USA.</title>
        <authorList>
            <person name="Schachtman D."/>
        </authorList>
    </citation>
    <scope>NUCLEOTIDE SEQUENCE [LARGE SCALE GENOMIC DNA]</scope>
    <source>
        <strain evidence="2 3">4129</strain>
    </source>
</reference>
<evidence type="ECO:0000313" key="2">
    <source>
        <dbReference type="EMBL" id="MDR7211290.1"/>
    </source>
</evidence>
<protein>
    <submittedName>
        <fullName evidence="2">Uroporphyrinogen-III synthase</fullName>
        <ecNumber evidence="2">4.2.1.75</ecNumber>
    </submittedName>
</protein>
<dbReference type="SUPFAM" id="SSF69618">
    <property type="entry name" value="HemD-like"/>
    <property type="match status" value="1"/>
</dbReference>
<evidence type="ECO:0000313" key="3">
    <source>
        <dbReference type="Proteomes" id="UP001269081"/>
    </source>
</evidence>
<name>A0ABU1YAN4_9FLAO</name>
<proteinExistence type="predicted"/>
<dbReference type="RefSeq" id="WP_310282622.1">
    <property type="nucleotide sequence ID" value="NZ_JAVDWQ010000011.1"/>
</dbReference>
<dbReference type="InterPro" id="IPR036108">
    <property type="entry name" value="4pyrrol_syn_uPrphyn_synt_sf"/>
</dbReference>
<organism evidence="2 3">
    <name type="scientific">Flavobacterium piscis</name>
    <dbReference type="NCBI Taxonomy" id="1114874"/>
    <lineage>
        <taxon>Bacteria</taxon>
        <taxon>Pseudomonadati</taxon>
        <taxon>Bacteroidota</taxon>
        <taxon>Flavobacteriia</taxon>
        <taxon>Flavobacteriales</taxon>
        <taxon>Flavobacteriaceae</taxon>
        <taxon>Flavobacterium</taxon>
    </lineage>
</organism>
<dbReference type="InterPro" id="IPR003754">
    <property type="entry name" value="4pyrrol_synth_uPrphyn_synth"/>
</dbReference>
<evidence type="ECO:0000259" key="1">
    <source>
        <dbReference type="Pfam" id="PF02602"/>
    </source>
</evidence>
<dbReference type="EC" id="4.2.1.75" evidence="2"/>
<dbReference type="CDD" id="cd06578">
    <property type="entry name" value="HemD"/>
    <property type="match status" value="1"/>
</dbReference>
<dbReference type="InterPro" id="IPR039793">
    <property type="entry name" value="UROS/Hem4"/>
</dbReference>
<keyword evidence="2" id="KW-0456">Lyase</keyword>